<name>A0ABR7FRV9_9FIRM</name>
<feature type="coiled-coil region" evidence="1">
    <location>
        <begin position="80"/>
        <end position="156"/>
    </location>
</feature>
<evidence type="ECO:0000313" key="3">
    <source>
        <dbReference type="Proteomes" id="UP000635828"/>
    </source>
</evidence>
<organism evidence="2 3">
    <name type="scientific">Anaerostipes hominis</name>
    <name type="common">ex Liu et al. 2021</name>
    <dbReference type="NCBI Taxonomy" id="2763018"/>
    <lineage>
        <taxon>Bacteria</taxon>
        <taxon>Bacillati</taxon>
        <taxon>Bacillota</taxon>
        <taxon>Clostridia</taxon>
        <taxon>Lachnospirales</taxon>
        <taxon>Lachnospiraceae</taxon>
        <taxon>Anaerostipes</taxon>
    </lineage>
</organism>
<accession>A0ABR7FRV9</accession>
<dbReference type="EMBL" id="JACOOS010000005">
    <property type="protein sequence ID" value="MBC5677211.1"/>
    <property type="molecule type" value="Genomic_DNA"/>
</dbReference>
<dbReference type="Proteomes" id="UP000635828">
    <property type="component" value="Unassembled WGS sequence"/>
</dbReference>
<gene>
    <name evidence="2" type="ORF">H8S22_06195</name>
</gene>
<reference evidence="2 3" key="1">
    <citation type="submission" date="2020-08" db="EMBL/GenBank/DDBJ databases">
        <title>Genome public.</title>
        <authorList>
            <person name="Liu C."/>
            <person name="Sun Q."/>
        </authorList>
    </citation>
    <scope>NUCLEOTIDE SEQUENCE [LARGE SCALE GENOMIC DNA]</scope>
    <source>
        <strain evidence="2 3">NSJ-7</strain>
    </source>
</reference>
<evidence type="ECO:0000313" key="2">
    <source>
        <dbReference type="EMBL" id="MBC5677211.1"/>
    </source>
</evidence>
<dbReference type="RefSeq" id="WP_143266074.1">
    <property type="nucleotide sequence ID" value="NZ_JACOOS010000005.1"/>
</dbReference>
<comment type="caution">
    <text evidence="2">The sequence shown here is derived from an EMBL/GenBank/DDBJ whole genome shotgun (WGS) entry which is preliminary data.</text>
</comment>
<proteinExistence type="predicted"/>
<keyword evidence="3" id="KW-1185">Reference proteome</keyword>
<sequence>MQNDDHEIMQEMYHRCVAETQDLREQIKEKEEVWDEKEREYKKTDDLIRKLCEDILAKDQEEMRLGEEYSWSHVPVNDLIKRARKTFIEYNEERTRLLNKVLDISEERREEIENLENQIERMYNQGITKKEKHTSIEEIKEEIADEKRQKDAVSRITDKGVREAAMNGSIDAVITEDKDSLVELDLVNQLIEDSGMQVPMENSIPVTPQREIANTIRKKKQEKKRKSYRINLEDYEKKMTPISWRVMELIGMDGLSVYSQIEEAMIIESNGDITKSRLRMIVRGLSSMGLLRDEKVNIPLKPKMMVHYLTDMGNALFETKYEKAPVISEAERIIAEHDNLTHGYGIKTLSDLIRGFNIYQEVFDYNRKNPIKLSDGNVYIPDIIGSYGKQKDYFEYERGHHTQTDFNRKCNKMAKVSRFLNFIVPNKEVMERLMKQVEAWIKSRGIHTLKNVKIRITTVPALKSLDGTKDINLRNDKTWQVVYDLNKGDSPISKV</sequence>
<protein>
    <submittedName>
        <fullName evidence="2">Uncharacterized protein</fullName>
    </submittedName>
</protein>
<evidence type="ECO:0000256" key="1">
    <source>
        <dbReference type="SAM" id="Coils"/>
    </source>
</evidence>
<keyword evidence="1" id="KW-0175">Coiled coil</keyword>